<dbReference type="GO" id="GO:0005634">
    <property type="term" value="C:nucleus"/>
    <property type="evidence" value="ECO:0007669"/>
    <property type="project" value="UniProtKB-SubCell"/>
</dbReference>
<dbReference type="PROSITE" id="PS50048">
    <property type="entry name" value="ZN2_CY6_FUNGAL_2"/>
    <property type="match status" value="1"/>
</dbReference>
<dbReference type="InterPro" id="IPR036864">
    <property type="entry name" value="Zn2-C6_fun-type_DNA-bd_sf"/>
</dbReference>
<dbReference type="InterPro" id="IPR050815">
    <property type="entry name" value="TF_fung"/>
</dbReference>
<proteinExistence type="predicted"/>
<sequence>MPDPRLKNNQTSKTSRSSGACLACRAKKHKCSGERPRCAQCGINNLVCQWPEPRKRGPPKHYINTMEKRLLETENVLCALLSQCSEAQLNSALTELRMPNSGNEKDTRAAEVARRERFGPVYWAKFPLNSAQEIQRWAEDKSSNSVASPRSESIQVAASHIQDLDSDDEYHDETTQALETPLSPFNLRSAAVESSSPTSNLSAATPDRERAGFEAVEPMDGVSGEQIQGIGGMMFENHTLAEPPRGAQESSQTQPSESYESAFLW</sequence>
<evidence type="ECO:0000256" key="5">
    <source>
        <dbReference type="ARBA" id="ARBA00023242"/>
    </source>
</evidence>
<keyword evidence="3" id="KW-0805">Transcription regulation</keyword>
<gene>
    <name evidence="8" type="ORF">CGGC5_v008591</name>
</gene>
<evidence type="ECO:0000256" key="2">
    <source>
        <dbReference type="ARBA" id="ARBA00022723"/>
    </source>
</evidence>
<evidence type="ECO:0000313" key="8">
    <source>
        <dbReference type="EMBL" id="KAF4485250.1"/>
    </source>
</evidence>
<dbReference type="EMBL" id="ANPB02000004">
    <property type="protein sequence ID" value="KAF4485250.1"/>
    <property type="molecule type" value="Genomic_DNA"/>
</dbReference>
<keyword evidence="4" id="KW-0804">Transcription</keyword>
<evidence type="ECO:0000313" key="9">
    <source>
        <dbReference type="Proteomes" id="UP000011096"/>
    </source>
</evidence>
<evidence type="ECO:0000256" key="1">
    <source>
        <dbReference type="ARBA" id="ARBA00004123"/>
    </source>
</evidence>
<feature type="region of interest" description="Disordered" evidence="6">
    <location>
        <begin position="217"/>
        <end position="265"/>
    </location>
</feature>
<dbReference type="GO" id="GO:0008270">
    <property type="term" value="F:zinc ion binding"/>
    <property type="evidence" value="ECO:0007669"/>
    <property type="project" value="InterPro"/>
</dbReference>
<keyword evidence="2" id="KW-0479">Metal-binding</keyword>
<dbReference type="Gene3D" id="4.10.240.10">
    <property type="entry name" value="Zn(2)-C6 fungal-type DNA-binding domain"/>
    <property type="match status" value="1"/>
</dbReference>
<dbReference type="Proteomes" id="UP000011096">
    <property type="component" value="Unassembled WGS sequence"/>
</dbReference>
<reference evidence="8 9" key="2">
    <citation type="submission" date="2020-04" db="EMBL/GenBank/DDBJ databases">
        <title>Genome sequencing and assembly of multiple isolates from the Colletotrichum gloeosporioides species complex.</title>
        <authorList>
            <person name="Gan P."/>
            <person name="Shirasu K."/>
        </authorList>
    </citation>
    <scope>NUCLEOTIDE SEQUENCE [LARGE SCALE GENOMIC DNA]</scope>
    <source>
        <strain evidence="8 9">Nara gc5</strain>
    </source>
</reference>
<dbReference type="RefSeq" id="XP_066008845.1">
    <property type="nucleotide sequence ID" value="XM_066152036.1"/>
</dbReference>
<keyword evidence="5" id="KW-0539">Nucleus</keyword>
<feature type="compositionally biased region" description="Polar residues" evidence="6">
    <location>
        <begin position="248"/>
        <end position="259"/>
    </location>
</feature>
<reference evidence="8 9" key="1">
    <citation type="submission" date="2012-08" db="EMBL/GenBank/DDBJ databases">
        <authorList>
            <person name="Gan P.H.P."/>
            <person name="Ikeda K."/>
            <person name="Irieda H."/>
            <person name="Narusaka M."/>
            <person name="O'Connell R.J."/>
            <person name="Narusaka Y."/>
            <person name="Takano Y."/>
            <person name="Kubo Y."/>
            <person name="Shirasu K."/>
        </authorList>
    </citation>
    <scope>NUCLEOTIDE SEQUENCE [LARGE SCALE GENOMIC DNA]</scope>
    <source>
        <strain evidence="8 9">Nara gc5</strain>
    </source>
</reference>
<dbReference type="SMART" id="SM00066">
    <property type="entry name" value="GAL4"/>
    <property type="match status" value="1"/>
</dbReference>
<dbReference type="InterPro" id="IPR001138">
    <property type="entry name" value="Zn2Cys6_DnaBD"/>
</dbReference>
<dbReference type="GeneID" id="90980003"/>
<dbReference type="Pfam" id="PF00172">
    <property type="entry name" value="Zn_clus"/>
    <property type="match status" value="1"/>
</dbReference>
<comment type="caution">
    <text evidence="8">The sequence shown here is derived from an EMBL/GenBank/DDBJ whole genome shotgun (WGS) entry which is preliminary data.</text>
</comment>
<evidence type="ECO:0000256" key="4">
    <source>
        <dbReference type="ARBA" id="ARBA00023163"/>
    </source>
</evidence>
<dbReference type="AlphaFoldDB" id="A0A7J6J5X4"/>
<dbReference type="SUPFAM" id="SSF57701">
    <property type="entry name" value="Zn2/Cys6 DNA-binding domain"/>
    <property type="match status" value="1"/>
</dbReference>
<name>A0A7J6J5X4_COLFN</name>
<dbReference type="PANTHER" id="PTHR47338:SF5">
    <property type="entry name" value="ZN(II)2CYS6 TRANSCRIPTION FACTOR (EUROFUNG)"/>
    <property type="match status" value="1"/>
</dbReference>
<dbReference type="GO" id="GO:0000981">
    <property type="term" value="F:DNA-binding transcription factor activity, RNA polymerase II-specific"/>
    <property type="evidence" value="ECO:0007669"/>
    <property type="project" value="InterPro"/>
</dbReference>
<evidence type="ECO:0000256" key="6">
    <source>
        <dbReference type="SAM" id="MobiDB-lite"/>
    </source>
</evidence>
<dbReference type="PANTHER" id="PTHR47338">
    <property type="entry name" value="ZN(II)2CYS6 TRANSCRIPTION FACTOR (EUROFUNG)-RELATED"/>
    <property type="match status" value="1"/>
</dbReference>
<dbReference type="CDD" id="cd00067">
    <property type="entry name" value="GAL4"/>
    <property type="match status" value="1"/>
</dbReference>
<dbReference type="PROSITE" id="PS00463">
    <property type="entry name" value="ZN2_CY6_FUNGAL_1"/>
    <property type="match status" value="1"/>
</dbReference>
<accession>A0A7J6J5X4</accession>
<feature type="domain" description="Zn(2)-C6 fungal-type" evidence="7">
    <location>
        <begin position="20"/>
        <end position="50"/>
    </location>
</feature>
<evidence type="ECO:0000259" key="7">
    <source>
        <dbReference type="PROSITE" id="PS50048"/>
    </source>
</evidence>
<evidence type="ECO:0000256" key="3">
    <source>
        <dbReference type="ARBA" id="ARBA00023015"/>
    </source>
</evidence>
<dbReference type="OrthoDB" id="10261408at2759"/>
<organism evidence="8 9">
    <name type="scientific">Colletotrichum fructicola (strain Nara gc5)</name>
    <name type="common">Anthracnose fungus</name>
    <name type="synonym">Colletotrichum gloeosporioides (strain Nara gc5)</name>
    <dbReference type="NCBI Taxonomy" id="1213859"/>
    <lineage>
        <taxon>Eukaryota</taxon>
        <taxon>Fungi</taxon>
        <taxon>Dikarya</taxon>
        <taxon>Ascomycota</taxon>
        <taxon>Pezizomycotina</taxon>
        <taxon>Sordariomycetes</taxon>
        <taxon>Hypocreomycetidae</taxon>
        <taxon>Glomerellales</taxon>
        <taxon>Glomerellaceae</taxon>
        <taxon>Colletotrichum</taxon>
        <taxon>Colletotrichum gloeosporioides species complex</taxon>
    </lineage>
</organism>
<comment type="subcellular location">
    <subcellularLocation>
        <location evidence="1">Nucleus</location>
    </subcellularLocation>
</comment>
<protein>
    <submittedName>
        <fullName evidence="8">Putative transcriptional regulatory protein</fullName>
    </submittedName>
</protein>
<keyword evidence="9" id="KW-1185">Reference proteome</keyword>
<dbReference type="InParanoid" id="A0A7J6J5X4"/>